<evidence type="ECO:0000256" key="1">
    <source>
        <dbReference type="ARBA" id="ARBA00022475"/>
    </source>
</evidence>
<evidence type="ECO:0000256" key="4">
    <source>
        <dbReference type="ARBA" id="ARBA00023136"/>
    </source>
</evidence>
<dbReference type="InterPro" id="IPR004843">
    <property type="entry name" value="Calcineurin-like_PHP"/>
</dbReference>
<keyword evidence="5" id="KW-0464">Manganese</keyword>
<dbReference type="EMBL" id="CACVAZ010000173">
    <property type="protein sequence ID" value="CAA6824145.1"/>
    <property type="molecule type" value="Genomic_DNA"/>
</dbReference>
<evidence type="ECO:0000259" key="6">
    <source>
        <dbReference type="Pfam" id="PF00149"/>
    </source>
</evidence>
<feature type="domain" description="Calcineurin-like phosphoesterase" evidence="6">
    <location>
        <begin position="15"/>
        <end position="201"/>
    </location>
</feature>
<dbReference type="InterPro" id="IPR043461">
    <property type="entry name" value="LpxH-like"/>
</dbReference>
<keyword evidence="4" id="KW-0472">Membrane</keyword>
<accession>A0A6S6TXM1</accession>
<dbReference type="InterPro" id="IPR029052">
    <property type="entry name" value="Metallo-depent_PP-like"/>
</dbReference>
<evidence type="ECO:0000256" key="2">
    <source>
        <dbReference type="ARBA" id="ARBA00022519"/>
    </source>
</evidence>
<keyword evidence="2" id="KW-0997">Cell inner membrane</keyword>
<reference evidence="7" key="1">
    <citation type="submission" date="2020-01" db="EMBL/GenBank/DDBJ databases">
        <authorList>
            <person name="Meier V. D."/>
            <person name="Meier V D."/>
        </authorList>
    </citation>
    <scope>NUCLEOTIDE SEQUENCE</scope>
    <source>
        <strain evidence="7">HLG_WM_MAG_02</strain>
    </source>
</reference>
<sequence>MPKQGIVLEIKENALFIADAHYPHHGKEFLTFLQEIQTKKIKTTQLFLMGDIFDLLFGHNKYIQTFLKEAITLLQELSQSLEILYLEGNHDFCLKEIFPYIKIYKREQQPIHYQLNNKNVYLSHGDKYATGFCYNFYSKILRNKITLTLLKPFEKQIIDHKIKKLKIKKICGDFEGYQKRFDTIINHYPKDALIIEGHFHQGLVHENYISLPSLACHQKIAVVEKGEIVFKKL</sequence>
<organism evidence="7">
    <name type="scientific">uncultured Sulfurovum sp</name>
    <dbReference type="NCBI Taxonomy" id="269237"/>
    <lineage>
        <taxon>Bacteria</taxon>
        <taxon>Pseudomonadati</taxon>
        <taxon>Campylobacterota</taxon>
        <taxon>Epsilonproteobacteria</taxon>
        <taxon>Campylobacterales</taxon>
        <taxon>Sulfurovaceae</taxon>
        <taxon>Sulfurovum</taxon>
        <taxon>environmental samples</taxon>
    </lineage>
</organism>
<dbReference type="Pfam" id="PF00149">
    <property type="entry name" value="Metallophos"/>
    <property type="match status" value="1"/>
</dbReference>
<dbReference type="PANTHER" id="PTHR34990:SF2">
    <property type="entry name" value="BLL8164 PROTEIN"/>
    <property type="match status" value="1"/>
</dbReference>
<dbReference type="Gene3D" id="3.60.21.10">
    <property type="match status" value="1"/>
</dbReference>
<gene>
    <name evidence="7" type="ORF">HELGO_WM56463</name>
</gene>
<evidence type="ECO:0000313" key="7">
    <source>
        <dbReference type="EMBL" id="CAA6824145.1"/>
    </source>
</evidence>
<evidence type="ECO:0000256" key="5">
    <source>
        <dbReference type="ARBA" id="ARBA00023211"/>
    </source>
</evidence>
<evidence type="ECO:0000256" key="3">
    <source>
        <dbReference type="ARBA" id="ARBA00022723"/>
    </source>
</evidence>
<dbReference type="GO" id="GO:0009245">
    <property type="term" value="P:lipid A biosynthetic process"/>
    <property type="evidence" value="ECO:0007669"/>
    <property type="project" value="TreeGrafter"/>
</dbReference>
<proteinExistence type="predicted"/>
<dbReference type="GO" id="GO:0016020">
    <property type="term" value="C:membrane"/>
    <property type="evidence" value="ECO:0007669"/>
    <property type="project" value="GOC"/>
</dbReference>
<dbReference type="PANTHER" id="PTHR34990">
    <property type="entry name" value="UDP-2,3-DIACYLGLUCOSAMINE HYDROLASE-RELATED"/>
    <property type="match status" value="1"/>
</dbReference>
<dbReference type="SUPFAM" id="SSF56300">
    <property type="entry name" value="Metallo-dependent phosphatases"/>
    <property type="match status" value="1"/>
</dbReference>
<protein>
    <recommendedName>
        <fullName evidence="6">Calcineurin-like phosphoesterase domain-containing protein</fullName>
    </recommendedName>
</protein>
<keyword evidence="1" id="KW-1003">Cell membrane</keyword>
<dbReference type="GO" id="GO:0008758">
    <property type="term" value="F:UDP-2,3-diacylglucosamine hydrolase activity"/>
    <property type="evidence" value="ECO:0007669"/>
    <property type="project" value="TreeGrafter"/>
</dbReference>
<name>A0A6S6TXM1_9BACT</name>
<keyword evidence="3" id="KW-0479">Metal-binding</keyword>
<dbReference type="GO" id="GO:0046872">
    <property type="term" value="F:metal ion binding"/>
    <property type="evidence" value="ECO:0007669"/>
    <property type="project" value="UniProtKB-KW"/>
</dbReference>
<dbReference type="AlphaFoldDB" id="A0A6S6TXM1"/>